<organism evidence="8 9">
    <name type="scientific">Sphingomonas guangdongensis</name>
    <dbReference type="NCBI Taxonomy" id="1141890"/>
    <lineage>
        <taxon>Bacteria</taxon>
        <taxon>Pseudomonadati</taxon>
        <taxon>Pseudomonadota</taxon>
        <taxon>Alphaproteobacteria</taxon>
        <taxon>Sphingomonadales</taxon>
        <taxon>Sphingomonadaceae</taxon>
        <taxon>Sphingomonas</taxon>
    </lineage>
</organism>
<feature type="domain" description="EamA" evidence="7">
    <location>
        <begin position="7"/>
        <end position="140"/>
    </location>
</feature>
<feature type="transmembrane region" description="Helical" evidence="6">
    <location>
        <begin position="71"/>
        <end position="92"/>
    </location>
</feature>
<evidence type="ECO:0000256" key="1">
    <source>
        <dbReference type="ARBA" id="ARBA00004141"/>
    </source>
</evidence>
<feature type="transmembrane region" description="Helical" evidence="6">
    <location>
        <begin position="248"/>
        <end position="267"/>
    </location>
</feature>
<feature type="transmembrane region" description="Helical" evidence="6">
    <location>
        <begin position="39"/>
        <end position="59"/>
    </location>
</feature>
<accession>A0A285QGH9</accession>
<keyword evidence="9" id="KW-1185">Reference proteome</keyword>
<evidence type="ECO:0000256" key="6">
    <source>
        <dbReference type="SAM" id="Phobius"/>
    </source>
</evidence>
<keyword evidence="4 6" id="KW-1133">Transmembrane helix</keyword>
<feature type="transmembrane region" description="Helical" evidence="6">
    <location>
        <begin position="124"/>
        <end position="141"/>
    </location>
</feature>
<dbReference type="PANTHER" id="PTHR32322">
    <property type="entry name" value="INNER MEMBRANE TRANSPORTER"/>
    <property type="match status" value="1"/>
</dbReference>
<evidence type="ECO:0000313" key="8">
    <source>
        <dbReference type="EMBL" id="SOB80618.1"/>
    </source>
</evidence>
<proteinExistence type="inferred from homology"/>
<dbReference type="AlphaFoldDB" id="A0A285QGH9"/>
<evidence type="ECO:0000256" key="2">
    <source>
        <dbReference type="ARBA" id="ARBA00007362"/>
    </source>
</evidence>
<evidence type="ECO:0000313" key="9">
    <source>
        <dbReference type="Proteomes" id="UP000219494"/>
    </source>
</evidence>
<dbReference type="PANTHER" id="PTHR32322:SF2">
    <property type="entry name" value="EAMA DOMAIN-CONTAINING PROTEIN"/>
    <property type="match status" value="1"/>
</dbReference>
<gene>
    <name evidence="8" type="ORF">SAMN06297144_1152</name>
</gene>
<evidence type="ECO:0000256" key="3">
    <source>
        <dbReference type="ARBA" id="ARBA00022692"/>
    </source>
</evidence>
<feature type="transmembrane region" description="Helical" evidence="6">
    <location>
        <begin position="215"/>
        <end position="236"/>
    </location>
</feature>
<keyword evidence="3 6" id="KW-0812">Transmembrane</keyword>
<dbReference type="EMBL" id="OBMI01000001">
    <property type="protein sequence ID" value="SOB80618.1"/>
    <property type="molecule type" value="Genomic_DNA"/>
</dbReference>
<dbReference type="GO" id="GO:0016020">
    <property type="term" value="C:membrane"/>
    <property type="evidence" value="ECO:0007669"/>
    <property type="project" value="UniProtKB-SubCell"/>
</dbReference>
<dbReference type="InterPro" id="IPR050638">
    <property type="entry name" value="AA-Vitamin_Transporters"/>
</dbReference>
<dbReference type="SUPFAM" id="SSF103481">
    <property type="entry name" value="Multidrug resistance efflux transporter EmrE"/>
    <property type="match status" value="2"/>
</dbReference>
<keyword evidence="5 6" id="KW-0472">Membrane</keyword>
<sequence length="298" mass="31041">MNRDVRAYAMLACVMLFWAGNAVAGRALRDAVPPFTLSLLRWAGALALLLPFAWAHLRADRAGLRAHWRRLLLLGLVGVASFNAFNYLGLHYTTASNALLLGALSPACVLAADRVLFGVRPAPVALIGVAIAVAGVVVIVFRGDPAAVAGLRLGRGDLLILIGILLWAVYTSLLRTKPAIHPFSFLAATFAVAVAAMLPLAAWEWAAGERVHLTAGALAGIAYVAVLPSLVAYHLFNQAVATVGPGRAGQAINLLPLFGALLAAALLGEQLHGYHIAGMLLILAGLAIGLAARPAARA</sequence>
<dbReference type="Pfam" id="PF00892">
    <property type="entry name" value="EamA"/>
    <property type="match status" value="2"/>
</dbReference>
<dbReference type="InterPro" id="IPR000620">
    <property type="entry name" value="EamA_dom"/>
</dbReference>
<dbReference type="RefSeq" id="WP_245858219.1">
    <property type="nucleotide sequence ID" value="NZ_OBMI01000001.1"/>
</dbReference>
<reference evidence="8 9" key="1">
    <citation type="submission" date="2017-07" db="EMBL/GenBank/DDBJ databases">
        <authorList>
            <person name="Sun Z.S."/>
            <person name="Albrecht U."/>
            <person name="Echele G."/>
            <person name="Lee C.C."/>
        </authorList>
    </citation>
    <scope>NUCLEOTIDE SEQUENCE [LARGE SCALE GENOMIC DNA]</scope>
    <source>
        <strain evidence="8 9">CGMCC 1.12672</strain>
    </source>
</reference>
<feature type="transmembrane region" description="Helical" evidence="6">
    <location>
        <begin position="153"/>
        <end position="173"/>
    </location>
</feature>
<dbReference type="Proteomes" id="UP000219494">
    <property type="component" value="Unassembled WGS sequence"/>
</dbReference>
<evidence type="ECO:0000256" key="5">
    <source>
        <dbReference type="ARBA" id="ARBA00023136"/>
    </source>
</evidence>
<evidence type="ECO:0000256" key="4">
    <source>
        <dbReference type="ARBA" id="ARBA00022989"/>
    </source>
</evidence>
<dbReference type="InterPro" id="IPR037185">
    <property type="entry name" value="EmrE-like"/>
</dbReference>
<name>A0A285QGH9_9SPHN</name>
<comment type="similarity">
    <text evidence="2">Belongs to the EamA transporter family.</text>
</comment>
<feature type="transmembrane region" description="Helical" evidence="6">
    <location>
        <begin position="185"/>
        <end position="203"/>
    </location>
</feature>
<feature type="domain" description="EamA" evidence="7">
    <location>
        <begin position="155"/>
        <end position="288"/>
    </location>
</feature>
<protein>
    <submittedName>
        <fullName evidence="8">EamA-like transporter family protein</fullName>
    </submittedName>
</protein>
<evidence type="ECO:0000259" key="7">
    <source>
        <dbReference type="Pfam" id="PF00892"/>
    </source>
</evidence>
<feature type="transmembrane region" description="Helical" evidence="6">
    <location>
        <begin position="273"/>
        <end position="292"/>
    </location>
</feature>
<comment type="subcellular location">
    <subcellularLocation>
        <location evidence="1">Membrane</location>
        <topology evidence="1">Multi-pass membrane protein</topology>
    </subcellularLocation>
</comment>